<reference evidence="2 3" key="1">
    <citation type="submission" date="2019-07" db="EMBL/GenBank/DDBJ databases">
        <title>Whole genome shotgun sequence of Nocardia ninae NBRC 108245.</title>
        <authorList>
            <person name="Hosoyama A."/>
            <person name="Uohara A."/>
            <person name="Ohji S."/>
            <person name="Ichikawa N."/>
        </authorList>
    </citation>
    <scope>NUCLEOTIDE SEQUENCE [LARGE SCALE GENOMIC DNA]</scope>
    <source>
        <strain evidence="2 3">NBRC 108245</strain>
    </source>
</reference>
<feature type="transmembrane region" description="Helical" evidence="1">
    <location>
        <begin position="108"/>
        <end position="125"/>
    </location>
</feature>
<keyword evidence="3" id="KW-1185">Reference proteome</keyword>
<proteinExistence type="predicted"/>
<keyword evidence="1" id="KW-0472">Membrane</keyword>
<dbReference type="EMBL" id="BJXA01000111">
    <property type="protein sequence ID" value="GEM43725.1"/>
    <property type="molecule type" value="Genomic_DNA"/>
</dbReference>
<protein>
    <recommendedName>
        <fullName evidence="4">TraD/TraG TraM recognition site domain-containing protein</fullName>
    </recommendedName>
</protein>
<dbReference type="Proteomes" id="UP000321424">
    <property type="component" value="Unassembled WGS sequence"/>
</dbReference>
<feature type="transmembrane region" description="Helical" evidence="1">
    <location>
        <begin position="73"/>
        <end position="96"/>
    </location>
</feature>
<dbReference type="InterPro" id="IPR027417">
    <property type="entry name" value="P-loop_NTPase"/>
</dbReference>
<dbReference type="RefSeq" id="WP_147142853.1">
    <property type="nucleotide sequence ID" value="NZ_BJXA01000111.1"/>
</dbReference>
<dbReference type="AlphaFoldDB" id="A0A511MT10"/>
<keyword evidence="1" id="KW-1133">Transmembrane helix</keyword>
<keyword evidence="1" id="KW-0812">Transmembrane</keyword>
<evidence type="ECO:0000256" key="1">
    <source>
        <dbReference type="SAM" id="Phobius"/>
    </source>
</evidence>
<dbReference type="OrthoDB" id="4568575at2"/>
<accession>A0A511MT10</accession>
<organism evidence="2 3">
    <name type="scientific">Nocardia ninae NBRC 108245</name>
    <dbReference type="NCBI Taxonomy" id="1210091"/>
    <lineage>
        <taxon>Bacteria</taxon>
        <taxon>Bacillati</taxon>
        <taxon>Actinomycetota</taxon>
        <taxon>Actinomycetes</taxon>
        <taxon>Mycobacteriales</taxon>
        <taxon>Nocardiaceae</taxon>
        <taxon>Nocardia</taxon>
    </lineage>
</organism>
<evidence type="ECO:0008006" key="4">
    <source>
        <dbReference type="Google" id="ProtNLM"/>
    </source>
</evidence>
<name>A0A511MT10_9NOCA</name>
<sequence length="703" mass="76982">MSCKPVLTPADCTPVTAKINPPPAVPPTTEVPAHGIPVHPVAPPIFGDGPDSMLFGGMLPIPEGLTWARVLDWVIGIGVVSMVVLVLAVVLIGHAAWRAWTPARMRNWTFGAVLALPGVAALTAWDIAAPNKKCADGFAQLLDGRYVHGVAVMLVLLVPIAWFLATIGYTSRRVQLLTNGRQDPARTERAMWLHAEREQRAAARLSRYRLPFTTGGWNPHIVIGRLAVEDSAAPPKGRLRMLLARHESRLIIPWINLREHMTTVASSGKGKTTLMLRLLLSWHTTAWMRHRQWWRMDRPGRPLSMVIDCNGGPESVKVAHRLVRWYQAIGVPAARIGIVGVDAADPNAVALALWSIPKLDDLRSVLSAMISGGSTPTTDTERYFHNLRETLIHLVVDAPMSVVNGVPHGSNPPRDWIEFLSRFDPVRLAKLWGGVWDDTVAWTGVRGVDREIAAVMAGKQPVMDSAGSEFGILYRLLGDSFEGEAQITDFDFLYIILEGVKAADRARAQFAALGCMLEQLADKDHQRETLLAVDEFSAVSDGKTRAKAWVERFRKAKIGSWWLAQSWQGLGHDDDARTALVAAGSGGGLHGGHEFGVEKLAEGYGTKRRFDQTRKLIGGAATGDEGNVQAAEKFLLEPNKVRRMGKGDVVFVAAGRARWGRVSFVDDNTLGSVRPLPGLAQTREIPADPRPLAPVINMRKRRA</sequence>
<feature type="transmembrane region" description="Helical" evidence="1">
    <location>
        <begin position="145"/>
        <end position="165"/>
    </location>
</feature>
<gene>
    <name evidence="2" type="ORF">NN4_82440</name>
</gene>
<evidence type="ECO:0000313" key="2">
    <source>
        <dbReference type="EMBL" id="GEM43725.1"/>
    </source>
</evidence>
<comment type="caution">
    <text evidence="2">The sequence shown here is derived from an EMBL/GenBank/DDBJ whole genome shotgun (WGS) entry which is preliminary data.</text>
</comment>
<dbReference type="SUPFAM" id="SSF52540">
    <property type="entry name" value="P-loop containing nucleoside triphosphate hydrolases"/>
    <property type="match status" value="1"/>
</dbReference>
<evidence type="ECO:0000313" key="3">
    <source>
        <dbReference type="Proteomes" id="UP000321424"/>
    </source>
</evidence>